<sequence>MRTLSDVQRIKQIETSKRQESALTGLPPGYIFGLELSIREAVAYISPGVASIRGKIVSLPGEAALRSDFWLTPRRPSIRYFVYLSVSGTLSVERVSPVVEPGQYYQKNPVTGARFLGELVTNDEGSLFRVVARDPIYIGASATFEPGYNPKDKLDSVGGMYATAEGEQSKLEVFPDAEYALRVRRWDSLSSSYKDVLKILVDGQHEGDVVIGRYDEGFNGAKWDESESKLIVRGEMFQEDGSPYPTHDETSRFIYGEETPSGPYNAGDFWVQGGAIYIAMRDRKESEGLLQDWVWYIRPNIATDIQSTNGDKFRPGQSVSTTLIPRVFKNGLEITLSLPDSAFRWKRLSFFPQVPPNDDFTWDQNHATGYRTIEVTTDSMNARATYTLEILE</sequence>
<organism evidence="1">
    <name type="scientific">uncultured Spirochaetota bacterium</name>
    <dbReference type="NCBI Taxonomy" id="460511"/>
    <lineage>
        <taxon>Bacteria</taxon>
        <taxon>Pseudomonadati</taxon>
        <taxon>Spirochaetota</taxon>
        <taxon>environmental samples</taxon>
    </lineage>
</organism>
<proteinExistence type="predicted"/>
<evidence type="ECO:0000313" key="1">
    <source>
        <dbReference type="EMBL" id="VBB39894.1"/>
    </source>
</evidence>
<reference evidence="1" key="1">
    <citation type="submission" date="2018-07" db="EMBL/GenBank/DDBJ databases">
        <authorList>
            <consortium name="Genoscope - CEA"/>
            <person name="William W."/>
        </authorList>
    </citation>
    <scope>NUCLEOTIDE SEQUENCE</scope>
    <source>
        <strain evidence="1">IK1</strain>
    </source>
</reference>
<protein>
    <submittedName>
        <fullName evidence="1">Uncharacterized protein</fullName>
    </submittedName>
</protein>
<accession>A0A652ZVT3</accession>
<dbReference type="AlphaFoldDB" id="A0A652ZVT3"/>
<dbReference type="EMBL" id="UPXP01000016">
    <property type="protein sequence ID" value="VBB39894.1"/>
    <property type="molecule type" value="Genomic_DNA"/>
</dbReference>
<gene>
    <name evidence="1" type="ORF">TRIP_E230077</name>
</gene>
<name>A0A652ZVT3_9SPIR</name>